<evidence type="ECO:0000313" key="3">
    <source>
        <dbReference type="Proteomes" id="UP000265520"/>
    </source>
</evidence>
<protein>
    <submittedName>
        <fullName evidence="2">Protein CHUP1 chloroplastic-like</fullName>
    </submittedName>
</protein>
<reference evidence="2 3" key="1">
    <citation type="journal article" date="2018" name="Front. Plant Sci.">
        <title>Red Clover (Trifolium pratense) and Zigzag Clover (T. medium) - A Picture of Genomic Similarities and Differences.</title>
        <authorList>
            <person name="Dluhosova J."/>
            <person name="Istvanek J."/>
            <person name="Nedelnik J."/>
            <person name="Repkova J."/>
        </authorList>
    </citation>
    <scope>NUCLEOTIDE SEQUENCE [LARGE SCALE GENOMIC DNA]</scope>
    <source>
        <strain evidence="3">cv. 10/8</strain>
        <tissue evidence="2">Leaf</tissue>
    </source>
</reference>
<proteinExistence type="predicted"/>
<evidence type="ECO:0000256" key="1">
    <source>
        <dbReference type="ARBA" id="ARBA00023054"/>
    </source>
</evidence>
<keyword evidence="3" id="KW-1185">Reference proteome</keyword>
<keyword evidence="1" id="KW-0175">Coiled coil</keyword>
<dbReference type="PANTHER" id="PTHR31342:SF7">
    <property type="entry name" value="PROTEIN CHUP1, CHLOROPLASTIC"/>
    <property type="match status" value="1"/>
</dbReference>
<dbReference type="GO" id="GO:0009902">
    <property type="term" value="P:chloroplast relocation"/>
    <property type="evidence" value="ECO:0007669"/>
    <property type="project" value="TreeGrafter"/>
</dbReference>
<name>A0A392PL42_9FABA</name>
<dbReference type="PANTHER" id="PTHR31342">
    <property type="entry name" value="PROTEIN CHUP1, CHLOROPLASTIC"/>
    <property type="match status" value="1"/>
</dbReference>
<dbReference type="EMBL" id="LXQA010085629">
    <property type="protein sequence ID" value="MCI12801.1"/>
    <property type="molecule type" value="Genomic_DNA"/>
</dbReference>
<dbReference type="InterPro" id="IPR040265">
    <property type="entry name" value="CHUP1/IPGA1-like"/>
</dbReference>
<dbReference type="Proteomes" id="UP000265520">
    <property type="component" value="Unassembled WGS sequence"/>
</dbReference>
<comment type="caution">
    <text evidence="2">The sequence shown here is derived from an EMBL/GenBank/DDBJ whole genome shotgun (WGS) entry which is preliminary data.</text>
</comment>
<organism evidence="2 3">
    <name type="scientific">Trifolium medium</name>
    <dbReference type="NCBI Taxonomy" id="97028"/>
    <lineage>
        <taxon>Eukaryota</taxon>
        <taxon>Viridiplantae</taxon>
        <taxon>Streptophyta</taxon>
        <taxon>Embryophyta</taxon>
        <taxon>Tracheophyta</taxon>
        <taxon>Spermatophyta</taxon>
        <taxon>Magnoliopsida</taxon>
        <taxon>eudicotyledons</taxon>
        <taxon>Gunneridae</taxon>
        <taxon>Pentapetalae</taxon>
        <taxon>rosids</taxon>
        <taxon>fabids</taxon>
        <taxon>Fabales</taxon>
        <taxon>Fabaceae</taxon>
        <taxon>Papilionoideae</taxon>
        <taxon>50 kb inversion clade</taxon>
        <taxon>NPAAA clade</taxon>
        <taxon>Hologalegina</taxon>
        <taxon>IRL clade</taxon>
        <taxon>Trifolieae</taxon>
        <taxon>Trifolium</taxon>
    </lineage>
</organism>
<evidence type="ECO:0000313" key="2">
    <source>
        <dbReference type="EMBL" id="MCI12801.1"/>
    </source>
</evidence>
<feature type="non-terminal residue" evidence="2">
    <location>
        <position position="1"/>
    </location>
</feature>
<accession>A0A392PL42</accession>
<dbReference type="GO" id="GO:0009707">
    <property type="term" value="C:chloroplast outer membrane"/>
    <property type="evidence" value="ECO:0007669"/>
    <property type="project" value="TreeGrafter"/>
</dbReference>
<dbReference type="AlphaFoldDB" id="A0A392PL42"/>
<sequence length="104" mass="11938">VEQSVYALLRTRDFAISRYKEFGLPVNWLLDSGVVGKIKLSSIQLANMYMKRIASELDILSGPENEPTREFLILQGVRFAFRVHQVSLTLLFHLFVVTMHNISL</sequence>